<dbReference type="PANTHER" id="PTHR47219:SF22">
    <property type="entry name" value="RAB-GAP TBC DOMAIN-CONTAINING PROTEIN"/>
    <property type="match status" value="1"/>
</dbReference>
<dbReference type="Gene3D" id="1.10.10.750">
    <property type="entry name" value="Ypt/Rab-GAP domain of gyp1p, domain 1"/>
    <property type="match status" value="1"/>
</dbReference>
<dbReference type="SMART" id="SM00164">
    <property type="entry name" value="TBC"/>
    <property type="match status" value="1"/>
</dbReference>
<gene>
    <name evidence="4" type="ORF">PLOB_00045882</name>
</gene>
<accession>A0ABN8PS24</accession>
<keyword evidence="1" id="KW-0175">Coiled coil</keyword>
<dbReference type="Gene3D" id="1.10.472.80">
    <property type="entry name" value="Ypt/Rab-GAP domain of gyp1p, domain 3"/>
    <property type="match status" value="1"/>
</dbReference>
<feature type="compositionally biased region" description="Polar residues" evidence="2">
    <location>
        <begin position="1"/>
        <end position="16"/>
    </location>
</feature>
<dbReference type="EMBL" id="CALNXK010000080">
    <property type="protein sequence ID" value="CAH3147001.1"/>
    <property type="molecule type" value="Genomic_DNA"/>
</dbReference>
<organism evidence="4 5">
    <name type="scientific">Porites lobata</name>
    <dbReference type="NCBI Taxonomy" id="104759"/>
    <lineage>
        <taxon>Eukaryota</taxon>
        <taxon>Metazoa</taxon>
        <taxon>Cnidaria</taxon>
        <taxon>Anthozoa</taxon>
        <taxon>Hexacorallia</taxon>
        <taxon>Scleractinia</taxon>
        <taxon>Fungiina</taxon>
        <taxon>Poritidae</taxon>
        <taxon>Porites</taxon>
    </lineage>
</organism>
<evidence type="ECO:0000256" key="1">
    <source>
        <dbReference type="SAM" id="Coils"/>
    </source>
</evidence>
<dbReference type="Pfam" id="PF00566">
    <property type="entry name" value="RabGAP-TBC"/>
    <property type="match status" value="1"/>
</dbReference>
<feature type="domain" description="Rab-GAP TBC" evidence="3">
    <location>
        <begin position="135"/>
        <end position="320"/>
    </location>
</feature>
<evidence type="ECO:0000256" key="2">
    <source>
        <dbReference type="SAM" id="MobiDB-lite"/>
    </source>
</evidence>
<dbReference type="PROSITE" id="PS50086">
    <property type="entry name" value="TBC_RABGAP"/>
    <property type="match status" value="1"/>
</dbReference>
<name>A0ABN8PS24_9CNID</name>
<dbReference type="PANTHER" id="PTHR47219">
    <property type="entry name" value="RAB GTPASE-ACTIVATING PROTEIN 1-LIKE"/>
    <property type="match status" value="1"/>
</dbReference>
<feature type="region of interest" description="Disordered" evidence="2">
    <location>
        <begin position="548"/>
        <end position="576"/>
    </location>
</feature>
<feature type="coiled-coil region" evidence="1">
    <location>
        <begin position="366"/>
        <end position="428"/>
    </location>
</feature>
<protein>
    <recommendedName>
        <fullName evidence="3">Rab-GAP TBC domain-containing protein</fullName>
    </recommendedName>
</protein>
<evidence type="ECO:0000259" key="3">
    <source>
        <dbReference type="PROSITE" id="PS50086"/>
    </source>
</evidence>
<reference evidence="4 5" key="1">
    <citation type="submission" date="2022-05" db="EMBL/GenBank/DDBJ databases">
        <authorList>
            <consortium name="Genoscope - CEA"/>
            <person name="William W."/>
        </authorList>
    </citation>
    <scope>NUCLEOTIDE SEQUENCE [LARGE SCALE GENOMIC DNA]</scope>
</reference>
<evidence type="ECO:0000313" key="4">
    <source>
        <dbReference type="EMBL" id="CAH3147001.1"/>
    </source>
</evidence>
<dbReference type="InterPro" id="IPR035969">
    <property type="entry name" value="Rab-GAP_TBC_sf"/>
</dbReference>
<comment type="caution">
    <text evidence="4">The sequence shown here is derived from an EMBL/GenBank/DDBJ whole genome shotgun (WGS) entry which is preliminary data.</text>
</comment>
<dbReference type="InterPro" id="IPR000195">
    <property type="entry name" value="Rab-GAP-TBC_dom"/>
</dbReference>
<dbReference type="InterPro" id="IPR050302">
    <property type="entry name" value="Rab_GAP_TBC_domain"/>
</dbReference>
<sequence>MASNISEDSVENNSPETLGLKPPSRSKSRTKSVDELVAKLEEQNRLLSSDAKALTTIPDGAILSPATSNIKRWSSCSVGSNSLDGASADSPETPENYEEVCVEADTYHQWGQLIGNWNDTHKKKPKLVREMVRRGIPNALRGMVWQLLCEARDLPLKDQYPQLIKSNSACERMIKRDIARTFPDHSFFKDKDGIGQGTLFNVIKAYSIWDKEVGYCQGSAFIVGILLMQMPEEEAFCVFVKLMQDYRMREIFKPTMAELGLCIFQLESFLQESLPLLFSHFQAQGFHTAMYASSWFLTLFASVFPLNAAFRIMDVFICEGREGLFRVILAMLTLGQEEILELDIEGMLRYFQKDMPDKYEKDMTVLMKAAAEVKVSSRKLKRLEKEYTRVKHKEAEDNEELRRLKTENRLLLQRIDELEKEGANLADRLIQGQITRAEEQEQIYTLRRDLVLIRKHDEATTLALLEANRRIEELVMFKNHIINEMASRQDASPPSPRDVKLISLEAELEECKKRESNTNQIINDMTKRTRDLENELYLAKEDASKSKFPQVTFTGSNGTETQENGTENGMSKNSAS</sequence>
<dbReference type="Gene3D" id="1.10.8.270">
    <property type="entry name" value="putative rabgap domain of human tbc1 domain family member 14 like domains"/>
    <property type="match status" value="1"/>
</dbReference>
<dbReference type="SUPFAM" id="SSF47923">
    <property type="entry name" value="Ypt/Rab-GAP domain of gyp1p"/>
    <property type="match status" value="2"/>
</dbReference>
<keyword evidence="5" id="KW-1185">Reference proteome</keyword>
<dbReference type="Proteomes" id="UP001159405">
    <property type="component" value="Unassembled WGS sequence"/>
</dbReference>
<evidence type="ECO:0000313" key="5">
    <source>
        <dbReference type="Proteomes" id="UP001159405"/>
    </source>
</evidence>
<proteinExistence type="predicted"/>
<feature type="region of interest" description="Disordered" evidence="2">
    <location>
        <begin position="1"/>
        <end position="34"/>
    </location>
</feature>